<sequence length="110" mass="11635">MSGTPNKPLQLDYARNTYFTLSTASAIPPTLPTLPSPDSFAISSGPRLEYVGPVGPGNMADEHVVAVEGIATGTSEATEIEAVEKAKRLLGAVQGVKHVEVMQPTMRSKR</sequence>
<organism evidence="1 2">
    <name type="scientific">Rhodotorula toruloides</name>
    <name type="common">Yeast</name>
    <name type="synonym">Rhodosporidium toruloides</name>
    <dbReference type="NCBI Taxonomy" id="5286"/>
    <lineage>
        <taxon>Eukaryota</taxon>
        <taxon>Fungi</taxon>
        <taxon>Dikarya</taxon>
        <taxon>Basidiomycota</taxon>
        <taxon>Pucciniomycotina</taxon>
        <taxon>Microbotryomycetes</taxon>
        <taxon>Sporidiobolales</taxon>
        <taxon>Sporidiobolaceae</taxon>
        <taxon>Rhodotorula</taxon>
    </lineage>
</organism>
<comment type="caution">
    <text evidence="1">The sequence shown here is derived from an EMBL/GenBank/DDBJ whole genome shotgun (WGS) entry which is preliminary data.</text>
</comment>
<accession>A0A2S9ZVY6</accession>
<dbReference type="AlphaFoldDB" id="A0A2S9ZVY6"/>
<dbReference type="EMBL" id="LCTV02000017">
    <property type="protein sequence ID" value="PRQ69918.1"/>
    <property type="molecule type" value="Genomic_DNA"/>
</dbReference>
<proteinExistence type="predicted"/>
<evidence type="ECO:0000313" key="2">
    <source>
        <dbReference type="Proteomes" id="UP000239560"/>
    </source>
</evidence>
<reference evidence="1 2" key="1">
    <citation type="journal article" date="2018" name="Elife">
        <title>Functional genomics of lipid metabolism in the oleaginous yeast Rhodosporidium toruloides.</title>
        <authorList>
            <person name="Coradetti S.T."/>
            <person name="Pinel D."/>
            <person name="Geiselman G."/>
            <person name="Ito M."/>
            <person name="Mondo S."/>
            <person name="Reilly M.C."/>
            <person name="Cheng Y.F."/>
            <person name="Bauer S."/>
            <person name="Grigoriev I."/>
            <person name="Gladden J.M."/>
            <person name="Simmons B.A."/>
            <person name="Brem R."/>
            <person name="Arkin A.P."/>
            <person name="Skerker J.M."/>
        </authorList>
    </citation>
    <scope>NUCLEOTIDE SEQUENCE [LARGE SCALE GENOMIC DNA]</scope>
    <source>
        <strain evidence="1 2">NBRC 0880</strain>
    </source>
</reference>
<name>A0A2S9ZVY6_RHOTO</name>
<dbReference type="Proteomes" id="UP000239560">
    <property type="component" value="Unassembled WGS sequence"/>
</dbReference>
<evidence type="ECO:0000313" key="1">
    <source>
        <dbReference type="EMBL" id="PRQ69918.1"/>
    </source>
</evidence>
<protein>
    <submittedName>
        <fullName evidence="1">Uncharacterized protein</fullName>
    </submittedName>
</protein>
<gene>
    <name evidence="1" type="ORF">AAT19DRAFT_11571</name>
</gene>
<dbReference type="OrthoDB" id="2524173at2759"/>